<organism evidence="1 2">
    <name type="scientific">Kingdonia uniflora</name>
    <dbReference type="NCBI Taxonomy" id="39325"/>
    <lineage>
        <taxon>Eukaryota</taxon>
        <taxon>Viridiplantae</taxon>
        <taxon>Streptophyta</taxon>
        <taxon>Embryophyta</taxon>
        <taxon>Tracheophyta</taxon>
        <taxon>Spermatophyta</taxon>
        <taxon>Magnoliopsida</taxon>
        <taxon>Ranunculales</taxon>
        <taxon>Circaeasteraceae</taxon>
        <taxon>Kingdonia</taxon>
    </lineage>
</organism>
<sequence length="453" mass="50793">MSMTNKPRVVDMMIEVVGNKGLQPQDDHHQQHQMILGESNGEDKCEMGKRHSKQLSISLRKQRIWEKPSAGLYKGRKRILGDDEEVDTYEEPISDPLLKDDMELVDVLDKSTQEFSAQEELAQLKRQLSIIDSLLEQKLMMNPETVLGKSFYVHENVIKSFAELKDGVGEVDHELLNACWTWEPGTCYNHENWSDCGVYTLRVIDGFLRNGGKDVVSRIDGRNNYKSASYGEDGHISRKRPTKSVKKEEEIEVDAHAYGDVLGDVLGSISAECGGQHPEMDPYPEGDGALEEVQLVNDQMIDGVNGEDELYSQIMGARREWKTRKGEVQRKLYFLDSEVGEGDGGNKFDTAEELQVCTHLSQGVEQLDKVVPCPEAHVGDRNGGENQVGDGQEQAVKEILKDEDPSGVANEKILKDVVDVVRAWVDSEFNLEAVVDNAGFKSVSWVVAFTCFR</sequence>
<keyword evidence="2" id="KW-1185">Reference proteome</keyword>
<reference evidence="1 2" key="1">
    <citation type="journal article" date="2020" name="IScience">
        <title>Genome Sequencing of the Endangered Kingdonia uniflora (Circaeasteraceae, Ranunculales) Reveals Potential Mechanisms of Evolutionary Specialization.</title>
        <authorList>
            <person name="Sun Y."/>
            <person name="Deng T."/>
            <person name="Zhang A."/>
            <person name="Moore M.J."/>
            <person name="Landis J.B."/>
            <person name="Lin N."/>
            <person name="Zhang H."/>
            <person name="Zhang X."/>
            <person name="Huang J."/>
            <person name="Zhang X."/>
            <person name="Sun H."/>
            <person name="Wang H."/>
        </authorList>
    </citation>
    <scope>NUCLEOTIDE SEQUENCE [LARGE SCALE GENOMIC DNA]</scope>
    <source>
        <strain evidence="1">TB1705</strain>
        <tissue evidence="1">Leaf</tissue>
    </source>
</reference>
<gene>
    <name evidence="1" type="ORF">GIB67_032259</name>
</gene>
<dbReference type="EMBL" id="JACGCM010001193">
    <property type="protein sequence ID" value="KAF6159488.1"/>
    <property type="molecule type" value="Genomic_DNA"/>
</dbReference>
<evidence type="ECO:0000313" key="2">
    <source>
        <dbReference type="Proteomes" id="UP000541444"/>
    </source>
</evidence>
<dbReference type="Proteomes" id="UP000541444">
    <property type="component" value="Unassembled WGS sequence"/>
</dbReference>
<evidence type="ECO:0000313" key="1">
    <source>
        <dbReference type="EMBL" id="KAF6159488.1"/>
    </source>
</evidence>
<accession>A0A7J7MXR7</accession>
<dbReference type="AlphaFoldDB" id="A0A7J7MXR7"/>
<name>A0A7J7MXR7_9MAGN</name>
<protein>
    <submittedName>
        <fullName evidence="1">Uncharacterized protein</fullName>
    </submittedName>
</protein>
<comment type="caution">
    <text evidence="1">The sequence shown here is derived from an EMBL/GenBank/DDBJ whole genome shotgun (WGS) entry which is preliminary data.</text>
</comment>
<proteinExistence type="predicted"/>